<evidence type="ECO:0000313" key="6">
    <source>
        <dbReference type="Proteomes" id="UP001642483"/>
    </source>
</evidence>
<reference evidence="5 6" key="1">
    <citation type="submission" date="2024-02" db="EMBL/GenBank/DDBJ databases">
        <authorList>
            <person name="Daric V."/>
            <person name="Darras S."/>
        </authorList>
    </citation>
    <scope>NUCLEOTIDE SEQUENCE [LARGE SCALE GENOMIC DNA]</scope>
</reference>
<dbReference type="EMBL" id="CAWYQH010000096">
    <property type="protein sequence ID" value="CAK8682631.1"/>
    <property type="molecule type" value="Genomic_DNA"/>
</dbReference>
<dbReference type="SMART" id="SM00233">
    <property type="entry name" value="PH"/>
    <property type="match status" value="1"/>
</dbReference>
<dbReference type="PROSITE" id="PS50001">
    <property type="entry name" value="SH2"/>
    <property type="match status" value="1"/>
</dbReference>
<dbReference type="PRINTS" id="PR00401">
    <property type="entry name" value="SH2DOMAIN"/>
</dbReference>
<dbReference type="InterPro" id="IPR051707">
    <property type="entry name" value="PI-Interact_SigTrans_Reg"/>
</dbReference>
<feature type="domain" description="PH" evidence="4">
    <location>
        <begin position="139"/>
        <end position="234"/>
    </location>
</feature>
<proteinExistence type="predicted"/>
<dbReference type="Pfam" id="PF00017">
    <property type="entry name" value="SH2"/>
    <property type="match status" value="1"/>
</dbReference>
<dbReference type="SMART" id="SM00252">
    <property type="entry name" value="SH2"/>
    <property type="match status" value="1"/>
</dbReference>
<dbReference type="SUPFAM" id="SSF50729">
    <property type="entry name" value="PH domain-like"/>
    <property type="match status" value="1"/>
</dbReference>
<dbReference type="InterPro" id="IPR011993">
    <property type="entry name" value="PH-like_dom_sf"/>
</dbReference>
<evidence type="ECO:0008006" key="7">
    <source>
        <dbReference type="Google" id="ProtNLM"/>
    </source>
</evidence>
<protein>
    <recommendedName>
        <fullName evidence="7">Dual adapter for phosphotyrosine and 3-phosphotyrosine and 3-phosphoinositide</fullName>
    </recommendedName>
</protein>
<dbReference type="SUPFAM" id="SSF55550">
    <property type="entry name" value="SH2 domain"/>
    <property type="match status" value="1"/>
</dbReference>
<dbReference type="PANTHER" id="PTHR14336:SF15">
    <property type="entry name" value="DUAL ADAPTER FOR PHOSPHOTYROSINE AND 3-PHOSPHOTYROSINE AND 3-PHOSPHOINOSITIDE"/>
    <property type="match status" value="1"/>
</dbReference>
<comment type="caution">
    <text evidence="5">The sequence shown here is derived from an EMBL/GenBank/DDBJ whole genome shotgun (WGS) entry which is preliminary data.</text>
</comment>
<keyword evidence="1 2" id="KW-0727">SH2 domain</keyword>
<dbReference type="PANTHER" id="PTHR14336">
    <property type="entry name" value="TANDEM PH DOMAIN CONTAINING PROTEIN"/>
    <property type="match status" value="1"/>
</dbReference>
<dbReference type="PROSITE" id="PS50003">
    <property type="entry name" value="PH_DOMAIN"/>
    <property type="match status" value="1"/>
</dbReference>
<dbReference type="InterPro" id="IPR001849">
    <property type="entry name" value="PH_domain"/>
</dbReference>
<dbReference type="Gene3D" id="2.30.29.30">
    <property type="entry name" value="Pleckstrin-homology domain (PH domain)/Phosphotyrosine-binding domain (PTB)"/>
    <property type="match status" value="1"/>
</dbReference>
<organism evidence="5 6">
    <name type="scientific">Clavelina lepadiformis</name>
    <name type="common">Light-bulb sea squirt</name>
    <name type="synonym">Ascidia lepadiformis</name>
    <dbReference type="NCBI Taxonomy" id="159417"/>
    <lineage>
        <taxon>Eukaryota</taxon>
        <taxon>Metazoa</taxon>
        <taxon>Chordata</taxon>
        <taxon>Tunicata</taxon>
        <taxon>Ascidiacea</taxon>
        <taxon>Aplousobranchia</taxon>
        <taxon>Clavelinidae</taxon>
        <taxon>Clavelina</taxon>
    </lineage>
</organism>
<keyword evidence="6" id="KW-1185">Reference proteome</keyword>
<dbReference type="Gene3D" id="3.30.505.10">
    <property type="entry name" value="SH2 domain"/>
    <property type="match status" value="1"/>
</dbReference>
<dbReference type="InterPro" id="IPR000980">
    <property type="entry name" value="SH2"/>
</dbReference>
<evidence type="ECO:0000256" key="1">
    <source>
        <dbReference type="ARBA" id="ARBA00022999"/>
    </source>
</evidence>
<accession>A0ABP0FSL2</accession>
<evidence type="ECO:0000256" key="2">
    <source>
        <dbReference type="PROSITE-ProRule" id="PRU00191"/>
    </source>
</evidence>
<evidence type="ECO:0000259" key="3">
    <source>
        <dbReference type="PROSITE" id="PS50001"/>
    </source>
</evidence>
<name>A0ABP0FSL2_CLALP</name>
<dbReference type="InterPro" id="IPR036860">
    <property type="entry name" value="SH2_dom_sf"/>
</dbReference>
<sequence length="245" mass="28390">MTELADLNWYHGKITRHIAEALLMANGMEGSYLLRDGSDPNTYSISVRGRDSVKHFKIAKEGGIFKFGITEFNTLDSLITHFANQPLLGGNSGTLVLLKHPYPKVVEEPDNYENIVLQSTVRSGATERDLQSQTHANSLASKEGFLTKQGWFVKSWKTRWFVLIKNELSYYADTNKEKPIKTLYLEDCQGCWKDDSTGKKFCFRLEYPDRTWYFYANTEEEQKEWMDMIKWKIKQIRKGSVRNCS</sequence>
<evidence type="ECO:0000259" key="4">
    <source>
        <dbReference type="PROSITE" id="PS50003"/>
    </source>
</evidence>
<dbReference type="Pfam" id="PF00169">
    <property type="entry name" value="PH"/>
    <property type="match status" value="1"/>
</dbReference>
<gene>
    <name evidence="5" type="ORF">CVLEPA_LOCUS13286</name>
</gene>
<dbReference type="Proteomes" id="UP001642483">
    <property type="component" value="Unassembled WGS sequence"/>
</dbReference>
<evidence type="ECO:0000313" key="5">
    <source>
        <dbReference type="EMBL" id="CAK8682631.1"/>
    </source>
</evidence>
<feature type="domain" description="SH2" evidence="3">
    <location>
        <begin position="9"/>
        <end position="102"/>
    </location>
</feature>